<keyword evidence="3" id="KW-1185">Reference proteome</keyword>
<evidence type="ECO:0000313" key="3">
    <source>
        <dbReference type="Proteomes" id="UP001165427"/>
    </source>
</evidence>
<dbReference type="Proteomes" id="UP001165427">
    <property type="component" value="Unassembled WGS sequence"/>
</dbReference>
<name>A0AA41R6M7_9BACT</name>
<organism evidence="2 3">
    <name type="scientific">Desulfatitalea alkaliphila</name>
    <dbReference type="NCBI Taxonomy" id="2929485"/>
    <lineage>
        <taxon>Bacteria</taxon>
        <taxon>Pseudomonadati</taxon>
        <taxon>Thermodesulfobacteriota</taxon>
        <taxon>Desulfobacteria</taxon>
        <taxon>Desulfobacterales</taxon>
        <taxon>Desulfosarcinaceae</taxon>
        <taxon>Desulfatitalea</taxon>
    </lineage>
</organism>
<dbReference type="RefSeq" id="WP_246913060.1">
    <property type="nucleotide sequence ID" value="NZ_JALJRB010000025.1"/>
</dbReference>
<evidence type="ECO:0000313" key="2">
    <source>
        <dbReference type="EMBL" id="MCJ8502368.1"/>
    </source>
</evidence>
<dbReference type="AlphaFoldDB" id="A0AA41R6M7"/>
<proteinExistence type="predicted"/>
<gene>
    <name evidence="2" type="ORF">MRX98_17425</name>
</gene>
<evidence type="ECO:0000256" key="1">
    <source>
        <dbReference type="SAM" id="MobiDB-lite"/>
    </source>
</evidence>
<dbReference type="EMBL" id="JALJRB010000025">
    <property type="protein sequence ID" value="MCJ8502368.1"/>
    <property type="molecule type" value="Genomic_DNA"/>
</dbReference>
<comment type="caution">
    <text evidence="2">The sequence shown here is derived from an EMBL/GenBank/DDBJ whole genome shotgun (WGS) entry which is preliminary data.</text>
</comment>
<feature type="region of interest" description="Disordered" evidence="1">
    <location>
        <begin position="62"/>
        <end position="102"/>
    </location>
</feature>
<reference evidence="2" key="1">
    <citation type="submission" date="2022-04" db="EMBL/GenBank/DDBJ databases">
        <title>Desulfatitalea alkaliphila sp. nov., a novel anaerobic sulfate-reducing bacterium isolated from terrestrial mud volcano, Taman Peninsula, Russia.</title>
        <authorList>
            <person name="Khomyakova M.A."/>
            <person name="Merkel A.Y."/>
            <person name="Slobodkin A.I."/>
        </authorList>
    </citation>
    <scope>NUCLEOTIDE SEQUENCE</scope>
    <source>
        <strain evidence="2">M08but</strain>
    </source>
</reference>
<sequence>MLDFDLLKKAAYVLGSETHFARTLALNIDACHHGVIQEYQMRSVEAAAAAIQDKVDQLETETEEIKAMTKASSKPAKKRRTHTPRSQGPTVVPFPRRDEISE</sequence>
<accession>A0AA41R6M7</accession>
<protein>
    <submittedName>
        <fullName evidence="2">Uncharacterized protein</fullName>
    </submittedName>
</protein>